<sequence>MAHDREFPKDFMWGAATAAEDVALMKRTGLKGYRFSLSWSRIIPAGVGKVNEEGVNFYNRLIDELLANDITPYVTLYHWDLPLALQTEFDGWLGNGT</sequence>
<keyword evidence="3" id="KW-0326">Glycosidase</keyword>
<dbReference type="InterPro" id="IPR001360">
    <property type="entry name" value="Glyco_hydro_1"/>
</dbReference>
<evidence type="ECO:0000256" key="2">
    <source>
        <dbReference type="ARBA" id="ARBA00022801"/>
    </source>
</evidence>
<dbReference type="PANTHER" id="PTHR10353:SF36">
    <property type="entry name" value="LP05116P"/>
    <property type="match status" value="1"/>
</dbReference>
<dbReference type="GO" id="GO:0008422">
    <property type="term" value="F:beta-glucosidase activity"/>
    <property type="evidence" value="ECO:0007669"/>
    <property type="project" value="TreeGrafter"/>
</dbReference>
<keyword evidence="2 5" id="KW-0378">Hydrolase</keyword>
<keyword evidence="6" id="KW-1185">Reference proteome</keyword>
<name>A0A833SWG9_PHYIN</name>
<dbReference type="EMBL" id="WSZM01000149">
    <property type="protein sequence ID" value="KAF4040333.1"/>
    <property type="molecule type" value="Genomic_DNA"/>
</dbReference>
<evidence type="ECO:0000313" key="5">
    <source>
        <dbReference type="EMBL" id="KAF4040333.1"/>
    </source>
</evidence>
<reference evidence="5" key="1">
    <citation type="submission" date="2020-04" db="EMBL/GenBank/DDBJ databases">
        <title>Hybrid Assembly of Korean Phytophthora infestans isolates.</title>
        <authorList>
            <person name="Prokchorchik M."/>
            <person name="Lee Y."/>
            <person name="Seo J."/>
            <person name="Cho J.-H."/>
            <person name="Park Y.-E."/>
            <person name="Jang D.-C."/>
            <person name="Im J.-S."/>
            <person name="Choi J.-G."/>
            <person name="Park H.-J."/>
            <person name="Lee G.-B."/>
            <person name="Lee Y.-G."/>
            <person name="Hong S.-Y."/>
            <person name="Cho K."/>
            <person name="Sohn K.H."/>
        </authorList>
    </citation>
    <scope>NUCLEOTIDE SEQUENCE</scope>
    <source>
        <strain evidence="5">KR_1_A1</strain>
    </source>
</reference>
<gene>
    <name evidence="5" type="ORF">GN244_ATG07528</name>
</gene>
<accession>A0A833SWG9</accession>
<dbReference type="Gene3D" id="3.20.20.80">
    <property type="entry name" value="Glycosidases"/>
    <property type="match status" value="1"/>
</dbReference>
<evidence type="ECO:0000256" key="4">
    <source>
        <dbReference type="RuleBase" id="RU003690"/>
    </source>
</evidence>
<organism evidence="5 6">
    <name type="scientific">Phytophthora infestans</name>
    <name type="common">Potato late blight agent</name>
    <name type="synonym">Botrytis infestans</name>
    <dbReference type="NCBI Taxonomy" id="4787"/>
    <lineage>
        <taxon>Eukaryota</taxon>
        <taxon>Sar</taxon>
        <taxon>Stramenopiles</taxon>
        <taxon>Oomycota</taxon>
        <taxon>Peronosporomycetes</taxon>
        <taxon>Peronosporales</taxon>
        <taxon>Peronosporaceae</taxon>
        <taxon>Phytophthora</taxon>
    </lineage>
</organism>
<evidence type="ECO:0000256" key="3">
    <source>
        <dbReference type="ARBA" id="ARBA00023295"/>
    </source>
</evidence>
<dbReference type="InterPro" id="IPR017853">
    <property type="entry name" value="GH"/>
</dbReference>
<comment type="similarity">
    <text evidence="1 4">Belongs to the glycosyl hydrolase 1 family.</text>
</comment>
<proteinExistence type="inferred from homology"/>
<dbReference type="GO" id="GO:0005975">
    <property type="term" value="P:carbohydrate metabolic process"/>
    <property type="evidence" value="ECO:0007669"/>
    <property type="project" value="InterPro"/>
</dbReference>
<dbReference type="SUPFAM" id="SSF51445">
    <property type="entry name" value="(Trans)glycosidases"/>
    <property type="match status" value="1"/>
</dbReference>
<comment type="caution">
    <text evidence="5">The sequence shown here is derived from an EMBL/GenBank/DDBJ whole genome shotgun (WGS) entry which is preliminary data.</text>
</comment>
<evidence type="ECO:0000313" key="6">
    <source>
        <dbReference type="Proteomes" id="UP000602510"/>
    </source>
</evidence>
<dbReference type="PANTHER" id="PTHR10353">
    <property type="entry name" value="GLYCOSYL HYDROLASE"/>
    <property type="match status" value="1"/>
</dbReference>
<dbReference type="Proteomes" id="UP000602510">
    <property type="component" value="Unassembled WGS sequence"/>
</dbReference>
<protein>
    <submittedName>
        <fullName evidence="5">Glycosyl hydrolase family 1</fullName>
    </submittedName>
</protein>
<dbReference type="Pfam" id="PF00232">
    <property type="entry name" value="Glyco_hydro_1"/>
    <property type="match status" value="1"/>
</dbReference>
<dbReference type="AlphaFoldDB" id="A0A833SWG9"/>
<evidence type="ECO:0000256" key="1">
    <source>
        <dbReference type="ARBA" id="ARBA00010838"/>
    </source>
</evidence>